<proteinExistence type="predicted"/>
<sequence length="139" mass="15341">MTTARDIMHPGAQCVGEDESLQKAAQMMRDLDVGSLPICGKDDRLHGILTDRDIVVRCCADGRDLSQVKAGEMAQGTPHWIDAQSDVDQVLNMMEQHKIRRVPVIADHRLVGMISEADLAQHLNDDQLAHFVETICAGK</sequence>
<dbReference type="PANTHER" id="PTHR43080">
    <property type="entry name" value="CBS DOMAIN-CONTAINING PROTEIN CBSX3, MITOCHONDRIAL"/>
    <property type="match status" value="1"/>
</dbReference>
<dbReference type="RefSeq" id="WP_125088066.1">
    <property type="nucleotide sequence ID" value="NZ_RSAA01000001.1"/>
</dbReference>
<dbReference type="CDD" id="cd04622">
    <property type="entry name" value="CBS_pair_HRP1_like"/>
    <property type="match status" value="1"/>
</dbReference>
<dbReference type="PANTHER" id="PTHR43080:SF2">
    <property type="entry name" value="CBS DOMAIN-CONTAINING PROTEIN"/>
    <property type="match status" value="1"/>
</dbReference>
<dbReference type="InterPro" id="IPR046342">
    <property type="entry name" value="CBS_dom_sf"/>
</dbReference>
<dbReference type="InterPro" id="IPR000644">
    <property type="entry name" value="CBS_dom"/>
</dbReference>
<feature type="domain" description="CBS" evidence="3">
    <location>
        <begin position="73"/>
        <end position="134"/>
    </location>
</feature>
<evidence type="ECO:0000256" key="1">
    <source>
        <dbReference type="ARBA" id="ARBA00023122"/>
    </source>
</evidence>
<dbReference type="Proteomes" id="UP000274515">
    <property type="component" value="Unassembled WGS sequence"/>
</dbReference>
<accession>A0A3R8R7T6</accession>
<dbReference type="OrthoDB" id="9789996at2"/>
<keyword evidence="5" id="KW-1185">Reference proteome</keyword>
<dbReference type="InterPro" id="IPR051257">
    <property type="entry name" value="Diverse_CBS-Domain"/>
</dbReference>
<organism evidence="4 5">
    <name type="scientific">Saccharopolyspora rhizosphaerae</name>
    <dbReference type="NCBI Taxonomy" id="2492662"/>
    <lineage>
        <taxon>Bacteria</taxon>
        <taxon>Bacillati</taxon>
        <taxon>Actinomycetota</taxon>
        <taxon>Actinomycetes</taxon>
        <taxon>Pseudonocardiales</taxon>
        <taxon>Pseudonocardiaceae</taxon>
        <taxon>Saccharopolyspora</taxon>
    </lineage>
</organism>
<reference evidence="4 5" key="1">
    <citation type="submission" date="2018-11" db="EMBL/GenBank/DDBJ databases">
        <title>Saccharopolyspora rhizosphaerae sp. nov., an actinomycete isolated from rhizosphere soil in Thailand.</title>
        <authorList>
            <person name="Intra B."/>
            <person name="Euanorasetr J."/>
            <person name="Take A."/>
            <person name="Inahashi Y."/>
            <person name="Mori M."/>
            <person name="Panbangred W."/>
            <person name="Matsumoto A."/>
        </authorList>
    </citation>
    <scope>NUCLEOTIDE SEQUENCE [LARGE SCALE GENOMIC DNA]</scope>
    <source>
        <strain evidence="4 5">H219</strain>
    </source>
</reference>
<comment type="caution">
    <text evidence="4">The sequence shown here is derived from an EMBL/GenBank/DDBJ whole genome shotgun (WGS) entry which is preliminary data.</text>
</comment>
<gene>
    <name evidence="4" type="ORF">EIL87_00185</name>
</gene>
<dbReference type="AlphaFoldDB" id="A0A3R8R7T6"/>
<dbReference type="PROSITE" id="PS51371">
    <property type="entry name" value="CBS"/>
    <property type="match status" value="2"/>
</dbReference>
<dbReference type="SMART" id="SM00116">
    <property type="entry name" value="CBS"/>
    <property type="match status" value="2"/>
</dbReference>
<dbReference type="EMBL" id="RSAA01000001">
    <property type="protein sequence ID" value="RRO20364.1"/>
    <property type="molecule type" value="Genomic_DNA"/>
</dbReference>
<dbReference type="SUPFAM" id="SSF54631">
    <property type="entry name" value="CBS-domain pair"/>
    <property type="match status" value="1"/>
</dbReference>
<evidence type="ECO:0000313" key="5">
    <source>
        <dbReference type="Proteomes" id="UP000274515"/>
    </source>
</evidence>
<protein>
    <submittedName>
        <fullName evidence="4">CBS domain-containing protein</fullName>
    </submittedName>
</protein>
<name>A0A3R8R7T6_9PSEU</name>
<dbReference type="Pfam" id="PF00571">
    <property type="entry name" value="CBS"/>
    <property type="match status" value="2"/>
</dbReference>
<evidence type="ECO:0000313" key="4">
    <source>
        <dbReference type="EMBL" id="RRO20364.1"/>
    </source>
</evidence>
<dbReference type="Gene3D" id="3.10.580.10">
    <property type="entry name" value="CBS-domain"/>
    <property type="match status" value="1"/>
</dbReference>
<evidence type="ECO:0000256" key="2">
    <source>
        <dbReference type="PROSITE-ProRule" id="PRU00703"/>
    </source>
</evidence>
<evidence type="ECO:0000259" key="3">
    <source>
        <dbReference type="PROSITE" id="PS51371"/>
    </source>
</evidence>
<keyword evidence="1 2" id="KW-0129">CBS domain</keyword>
<feature type="domain" description="CBS" evidence="3">
    <location>
        <begin position="8"/>
        <end position="65"/>
    </location>
</feature>